<feature type="region of interest" description="Disordered" evidence="3">
    <location>
        <begin position="1"/>
        <end position="21"/>
    </location>
</feature>
<name>A0AAD7AVF2_9AGAR</name>
<dbReference type="AlphaFoldDB" id="A0AAD7AVF2"/>
<keyword evidence="6" id="KW-1185">Reference proteome</keyword>
<dbReference type="InterPro" id="IPR047206">
    <property type="entry name" value="bHLHzip_scCBP1-like"/>
</dbReference>
<protein>
    <recommendedName>
        <fullName evidence="4">BHLH domain-containing protein</fullName>
    </recommendedName>
</protein>
<organism evidence="5 6">
    <name type="scientific">Mycena albidolilacea</name>
    <dbReference type="NCBI Taxonomy" id="1033008"/>
    <lineage>
        <taxon>Eukaryota</taxon>
        <taxon>Fungi</taxon>
        <taxon>Dikarya</taxon>
        <taxon>Basidiomycota</taxon>
        <taxon>Agaricomycotina</taxon>
        <taxon>Agaricomycetes</taxon>
        <taxon>Agaricomycetidae</taxon>
        <taxon>Agaricales</taxon>
        <taxon>Marasmiineae</taxon>
        <taxon>Mycenaceae</taxon>
        <taxon>Mycena</taxon>
    </lineage>
</organism>
<evidence type="ECO:0000313" key="5">
    <source>
        <dbReference type="EMBL" id="KAJ7368746.1"/>
    </source>
</evidence>
<accession>A0AAD7AVF2</accession>
<sequence length="187" mass="21367">GSKEWTRQRKDNHKEVERRRHGNINEGINELGRIVPSGSVEKAKGAILSRAIQYIRHLKEKEVRNMEKWTLEKLLVDQVMGDLQVQLDKISRMWEEERAQRQRTEQELEALRGGKASASGTVVGSSPVLRAGRRATARGRGRGDFFLSRLVFFSLLFLYDQRVYFASMSNVPIQVPGGVPSFCDQRV</sequence>
<dbReference type="SMART" id="SM00353">
    <property type="entry name" value="HLH"/>
    <property type="match status" value="1"/>
</dbReference>
<dbReference type="EMBL" id="JARIHO010000001">
    <property type="protein sequence ID" value="KAJ7368746.1"/>
    <property type="molecule type" value="Genomic_DNA"/>
</dbReference>
<evidence type="ECO:0000313" key="6">
    <source>
        <dbReference type="Proteomes" id="UP001218218"/>
    </source>
</evidence>
<evidence type="ECO:0000256" key="1">
    <source>
        <dbReference type="ARBA" id="ARBA00023125"/>
    </source>
</evidence>
<keyword evidence="1" id="KW-0238">DNA-binding</keyword>
<dbReference type="PROSITE" id="PS50888">
    <property type="entry name" value="BHLH"/>
    <property type="match status" value="1"/>
</dbReference>
<dbReference type="Proteomes" id="UP001218218">
    <property type="component" value="Unassembled WGS sequence"/>
</dbReference>
<gene>
    <name evidence="5" type="ORF">DFH08DRAFT_676432</name>
</gene>
<proteinExistence type="predicted"/>
<dbReference type="InterPro" id="IPR011598">
    <property type="entry name" value="bHLH_dom"/>
</dbReference>
<dbReference type="GO" id="GO:0046983">
    <property type="term" value="F:protein dimerization activity"/>
    <property type="evidence" value="ECO:0007669"/>
    <property type="project" value="InterPro"/>
</dbReference>
<evidence type="ECO:0000256" key="3">
    <source>
        <dbReference type="SAM" id="MobiDB-lite"/>
    </source>
</evidence>
<reference evidence="5" key="1">
    <citation type="submission" date="2023-03" db="EMBL/GenBank/DDBJ databases">
        <title>Massive genome expansion in bonnet fungi (Mycena s.s.) driven by repeated elements and novel gene families across ecological guilds.</title>
        <authorList>
            <consortium name="Lawrence Berkeley National Laboratory"/>
            <person name="Harder C.B."/>
            <person name="Miyauchi S."/>
            <person name="Viragh M."/>
            <person name="Kuo A."/>
            <person name="Thoen E."/>
            <person name="Andreopoulos B."/>
            <person name="Lu D."/>
            <person name="Skrede I."/>
            <person name="Drula E."/>
            <person name="Henrissat B."/>
            <person name="Morin E."/>
            <person name="Kohler A."/>
            <person name="Barry K."/>
            <person name="LaButti K."/>
            <person name="Morin E."/>
            <person name="Salamov A."/>
            <person name="Lipzen A."/>
            <person name="Mereny Z."/>
            <person name="Hegedus B."/>
            <person name="Baldrian P."/>
            <person name="Stursova M."/>
            <person name="Weitz H."/>
            <person name="Taylor A."/>
            <person name="Grigoriev I.V."/>
            <person name="Nagy L.G."/>
            <person name="Martin F."/>
            <person name="Kauserud H."/>
        </authorList>
    </citation>
    <scope>NUCLEOTIDE SEQUENCE</scope>
    <source>
        <strain evidence="5">CBHHK002</strain>
    </source>
</reference>
<feature type="compositionally biased region" description="Basic and acidic residues" evidence="3">
    <location>
        <begin position="1"/>
        <end position="18"/>
    </location>
</feature>
<dbReference type="CDD" id="cd11398">
    <property type="entry name" value="bHLHzip_scCBP1"/>
    <property type="match status" value="1"/>
</dbReference>
<dbReference type="PANTHER" id="PTHR47787:SF1">
    <property type="entry name" value="CENTROMERE-BINDING PROTEIN 1"/>
    <property type="match status" value="1"/>
</dbReference>
<feature type="non-terminal residue" evidence="5">
    <location>
        <position position="187"/>
    </location>
</feature>
<dbReference type="GO" id="GO:0003700">
    <property type="term" value="F:DNA-binding transcription factor activity"/>
    <property type="evidence" value="ECO:0007669"/>
    <property type="project" value="InterPro"/>
</dbReference>
<evidence type="ECO:0000256" key="2">
    <source>
        <dbReference type="ARBA" id="ARBA00023242"/>
    </source>
</evidence>
<feature type="domain" description="BHLH" evidence="4">
    <location>
        <begin position="8"/>
        <end position="58"/>
    </location>
</feature>
<dbReference type="InterPro" id="IPR036638">
    <property type="entry name" value="HLH_DNA-bd_sf"/>
</dbReference>
<dbReference type="GO" id="GO:0003677">
    <property type="term" value="F:DNA binding"/>
    <property type="evidence" value="ECO:0007669"/>
    <property type="project" value="UniProtKB-KW"/>
</dbReference>
<evidence type="ECO:0000259" key="4">
    <source>
        <dbReference type="PROSITE" id="PS50888"/>
    </source>
</evidence>
<dbReference type="PANTHER" id="PTHR47787">
    <property type="entry name" value="CENTROMERE-BINDING PROTEIN 1"/>
    <property type="match status" value="1"/>
</dbReference>
<keyword evidence="2" id="KW-0539">Nucleus</keyword>
<dbReference type="Gene3D" id="4.10.280.10">
    <property type="entry name" value="Helix-loop-helix DNA-binding domain"/>
    <property type="match status" value="1"/>
</dbReference>
<comment type="caution">
    <text evidence="5">The sequence shown here is derived from an EMBL/GenBank/DDBJ whole genome shotgun (WGS) entry which is preliminary data.</text>
</comment>
<dbReference type="GO" id="GO:0005634">
    <property type="term" value="C:nucleus"/>
    <property type="evidence" value="ECO:0007669"/>
    <property type="project" value="TreeGrafter"/>
</dbReference>
<dbReference type="Pfam" id="PF00010">
    <property type="entry name" value="HLH"/>
    <property type="match status" value="1"/>
</dbReference>
<dbReference type="SUPFAM" id="SSF47459">
    <property type="entry name" value="HLH, helix-loop-helix DNA-binding domain"/>
    <property type="match status" value="1"/>
</dbReference>